<evidence type="ECO:0000313" key="3">
    <source>
        <dbReference type="Proteomes" id="UP000230233"/>
    </source>
</evidence>
<dbReference type="EMBL" id="PDUG01000005">
    <property type="protein sequence ID" value="PIC28274.1"/>
    <property type="molecule type" value="Genomic_DNA"/>
</dbReference>
<feature type="transmembrane region" description="Helical" evidence="1">
    <location>
        <begin position="67"/>
        <end position="93"/>
    </location>
</feature>
<evidence type="ECO:0000313" key="2">
    <source>
        <dbReference type="EMBL" id="PIC28274.1"/>
    </source>
</evidence>
<protein>
    <submittedName>
        <fullName evidence="2">Uncharacterized protein</fullName>
    </submittedName>
</protein>
<accession>A0A2G5TLV8</accession>
<dbReference type="Proteomes" id="UP000230233">
    <property type="component" value="Chromosome V"/>
</dbReference>
<organism evidence="2 3">
    <name type="scientific">Caenorhabditis nigoni</name>
    <dbReference type="NCBI Taxonomy" id="1611254"/>
    <lineage>
        <taxon>Eukaryota</taxon>
        <taxon>Metazoa</taxon>
        <taxon>Ecdysozoa</taxon>
        <taxon>Nematoda</taxon>
        <taxon>Chromadorea</taxon>
        <taxon>Rhabditida</taxon>
        <taxon>Rhabditina</taxon>
        <taxon>Rhabditomorpha</taxon>
        <taxon>Rhabditoidea</taxon>
        <taxon>Rhabditidae</taxon>
        <taxon>Peloderinae</taxon>
        <taxon>Caenorhabditis</taxon>
    </lineage>
</organism>
<evidence type="ECO:0000256" key="1">
    <source>
        <dbReference type="SAM" id="Phobius"/>
    </source>
</evidence>
<keyword evidence="1" id="KW-0812">Transmembrane</keyword>
<comment type="caution">
    <text evidence="2">The sequence shown here is derived from an EMBL/GenBank/DDBJ whole genome shotgun (WGS) entry which is preliminary data.</text>
</comment>
<keyword evidence="1" id="KW-0472">Membrane</keyword>
<dbReference type="OrthoDB" id="5825880at2759"/>
<keyword evidence="3" id="KW-1185">Reference proteome</keyword>
<keyword evidence="1" id="KW-1133">Transmembrane helix</keyword>
<gene>
    <name evidence="2" type="primary">Cnig_chr_V.g20247</name>
    <name evidence="2" type="ORF">B9Z55_020247</name>
</gene>
<proteinExistence type="predicted"/>
<name>A0A2G5TLV8_9PELO</name>
<reference evidence="3" key="1">
    <citation type="submission" date="2017-10" db="EMBL/GenBank/DDBJ databases">
        <title>Rapid genome shrinkage in a self-fertile nematode reveals novel sperm competition proteins.</title>
        <authorList>
            <person name="Yin D."/>
            <person name="Schwarz E.M."/>
            <person name="Thomas C.G."/>
            <person name="Felde R.L."/>
            <person name="Korf I.F."/>
            <person name="Cutter A.D."/>
            <person name="Schartner C.M."/>
            <person name="Ralston E.J."/>
            <person name="Meyer B.J."/>
            <person name="Haag E.S."/>
        </authorList>
    </citation>
    <scope>NUCLEOTIDE SEQUENCE [LARGE SCALE GENOMIC DNA]</scope>
    <source>
        <strain evidence="3">JU1422</strain>
    </source>
</reference>
<sequence length="154" mass="17956">MQNTNSTRTTAPKVSSPDADEILELQTKKYYKSRETNMKDMILAIFLLLCIVKNKEKDVVENLWISFISFLVFVTHILQVAIEKIAVLCVQVYKIAKFSYRKPHHAKELVATTFRLIKLSYDAEIWTWTDMWEIMRTHLIGPMTRSPGESEKSK</sequence>
<dbReference type="AlphaFoldDB" id="A0A2G5TLV8"/>